<gene>
    <name evidence="12" type="ORF">AC578_8686</name>
</gene>
<sequence length="299" mass="32660">MVNLKWTTLAVAAFSAFNVFAQAPEVEDVTEGNVEDVSYEDMQKYMEGEGKAWSGDSTKSNLPLKVDVNVSFPDAEIFGVKMVNGRPTRALLHITNNEDSEINVLIASASLFTPLDTPGMPDPPQNLRNLTGAKFGTVIPAKSRETLTYAFATVMQPQDLTLQIQTVIARAQQMYTLTIFREKVSIVEAPVSFFDPQIIFLYLFLLAAFGGTCYFIYNTWITTLFPQKKRGGKGGERAQRSSTGKKPVNPADQVSVVGADGPAVTTGSQGYDESWIPAGHLNRPQARRVGSGRPKSRAA</sequence>
<evidence type="ECO:0000256" key="3">
    <source>
        <dbReference type="ARBA" id="ARBA00022729"/>
    </source>
</evidence>
<evidence type="ECO:0000256" key="5">
    <source>
        <dbReference type="ARBA" id="ARBA00022989"/>
    </source>
</evidence>
<organism evidence="12 13">
    <name type="scientific">Pseudocercospora eumusae</name>
    <dbReference type="NCBI Taxonomy" id="321146"/>
    <lineage>
        <taxon>Eukaryota</taxon>
        <taxon>Fungi</taxon>
        <taxon>Dikarya</taxon>
        <taxon>Ascomycota</taxon>
        <taxon>Pezizomycotina</taxon>
        <taxon>Dothideomycetes</taxon>
        <taxon>Dothideomycetidae</taxon>
        <taxon>Mycosphaerellales</taxon>
        <taxon>Mycosphaerellaceae</taxon>
        <taxon>Pseudocercospora</taxon>
    </lineage>
</organism>
<name>A0A139HQD4_9PEZI</name>
<keyword evidence="2 10" id="KW-0812">Transmembrane</keyword>
<evidence type="ECO:0000256" key="2">
    <source>
        <dbReference type="ARBA" id="ARBA00022692"/>
    </source>
</evidence>
<evidence type="ECO:0000313" key="13">
    <source>
        <dbReference type="Proteomes" id="UP000070133"/>
    </source>
</evidence>
<evidence type="ECO:0000256" key="10">
    <source>
        <dbReference type="SAM" id="Phobius"/>
    </source>
</evidence>
<keyword evidence="3 11" id="KW-0732">Signal</keyword>
<dbReference type="Proteomes" id="UP000070133">
    <property type="component" value="Unassembled WGS sequence"/>
</dbReference>
<evidence type="ECO:0000256" key="11">
    <source>
        <dbReference type="SAM" id="SignalP"/>
    </source>
</evidence>
<dbReference type="GO" id="GO:0005789">
    <property type="term" value="C:endoplasmic reticulum membrane"/>
    <property type="evidence" value="ECO:0007669"/>
    <property type="project" value="UniProtKB-SubCell"/>
</dbReference>
<feature type="region of interest" description="Disordered" evidence="9">
    <location>
        <begin position="228"/>
        <end position="299"/>
    </location>
</feature>
<evidence type="ECO:0000256" key="7">
    <source>
        <dbReference type="ARBA" id="ARBA00037565"/>
    </source>
</evidence>
<keyword evidence="13" id="KW-1185">Reference proteome</keyword>
<keyword evidence="4" id="KW-0256">Endoplasmic reticulum</keyword>
<dbReference type="PANTHER" id="PTHR12924">
    <property type="entry name" value="TRANSLOCON-ASSOCIATED PROTEIN, ALPHA SUBUNIT"/>
    <property type="match status" value="1"/>
</dbReference>
<evidence type="ECO:0000313" key="12">
    <source>
        <dbReference type="EMBL" id="KXT04599.1"/>
    </source>
</evidence>
<dbReference type="PANTHER" id="PTHR12924:SF0">
    <property type="entry name" value="TRANSLOCON-ASSOCIATED PROTEIN SUBUNIT ALPHA"/>
    <property type="match status" value="1"/>
</dbReference>
<reference evidence="12 13" key="1">
    <citation type="submission" date="2015-07" db="EMBL/GenBank/DDBJ databases">
        <title>Comparative genomics of the Sigatoka disease complex on banana suggests a link between parallel evolutionary changes in Pseudocercospora fijiensis and Pseudocercospora eumusae and increased virulence on the banana host.</title>
        <authorList>
            <person name="Chang T.-C."/>
            <person name="Salvucci A."/>
            <person name="Crous P.W."/>
            <person name="Stergiopoulos I."/>
        </authorList>
    </citation>
    <scope>NUCLEOTIDE SEQUENCE [LARGE SCALE GENOMIC DNA]</scope>
    <source>
        <strain evidence="12 13">CBS 114824</strain>
    </source>
</reference>
<dbReference type="OrthoDB" id="1926781at2759"/>
<dbReference type="Pfam" id="PF03896">
    <property type="entry name" value="TRAP_alpha"/>
    <property type="match status" value="1"/>
</dbReference>
<dbReference type="AlphaFoldDB" id="A0A139HQD4"/>
<feature type="chain" id="PRO_5007806935" evidence="11">
    <location>
        <begin position="24"/>
        <end position="299"/>
    </location>
</feature>
<proteinExistence type="inferred from homology"/>
<evidence type="ECO:0000256" key="8">
    <source>
        <dbReference type="ARBA" id="ARBA00038311"/>
    </source>
</evidence>
<comment type="similarity">
    <text evidence="8">Belongs to the IRC22 family.</text>
</comment>
<feature type="signal peptide" evidence="11">
    <location>
        <begin position="1"/>
        <end position="23"/>
    </location>
</feature>
<evidence type="ECO:0000256" key="9">
    <source>
        <dbReference type="SAM" id="MobiDB-lite"/>
    </source>
</evidence>
<comment type="subcellular location">
    <subcellularLocation>
        <location evidence="1">Endoplasmic reticulum membrane</location>
        <topology evidence="1">Single-pass type I membrane protein</topology>
    </subcellularLocation>
</comment>
<dbReference type="InterPro" id="IPR005595">
    <property type="entry name" value="TRAP_alpha"/>
</dbReference>
<keyword evidence="6 10" id="KW-0472">Membrane</keyword>
<keyword evidence="5 10" id="KW-1133">Transmembrane helix</keyword>
<evidence type="ECO:0000256" key="6">
    <source>
        <dbReference type="ARBA" id="ARBA00023136"/>
    </source>
</evidence>
<comment type="caution">
    <text evidence="12">The sequence shown here is derived from an EMBL/GenBank/DDBJ whole genome shotgun (WGS) entry which is preliminary data.</text>
</comment>
<evidence type="ECO:0000256" key="1">
    <source>
        <dbReference type="ARBA" id="ARBA00004115"/>
    </source>
</evidence>
<evidence type="ECO:0000256" key="4">
    <source>
        <dbReference type="ARBA" id="ARBA00022824"/>
    </source>
</evidence>
<comment type="function">
    <text evidence="7">Is probably involved in a pathway contributing to genomic integrity.</text>
</comment>
<accession>A0A139HQD4</accession>
<feature type="transmembrane region" description="Helical" evidence="10">
    <location>
        <begin position="199"/>
        <end position="220"/>
    </location>
</feature>
<dbReference type="EMBL" id="LFZN01000020">
    <property type="protein sequence ID" value="KXT04599.1"/>
    <property type="molecule type" value="Genomic_DNA"/>
</dbReference>
<protein>
    <submittedName>
        <fullName evidence="12">Uncharacterized protein</fullName>
    </submittedName>
</protein>